<dbReference type="AlphaFoldDB" id="A0A6G4U8M0"/>
<sequence>MSDADRWVDLGPLKLPRAEDVEVRPVHNGDGIVTAVTLVNGQTALQLQVFDIDAAYSWGYARAELHDQILQRGGTATELVGRNGHEIRARVPVTSPREDGEMTDVRFVGREGPGWLLRGVIRGSGAVSATADTWADEIFGSTVVEPATRVGPDCPYMELQWPPVDSA</sequence>
<evidence type="ECO:0000313" key="2">
    <source>
        <dbReference type="Proteomes" id="UP000481583"/>
    </source>
</evidence>
<dbReference type="EMBL" id="JAAKZV010000214">
    <property type="protein sequence ID" value="NGN68579.1"/>
    <property type="molecule type" value="Genomic_DNA"/>
</dbReference>
<dbReference type="Proteomes" id="UP000481583">
    <property type="component" value="Unassembled WGS sequence"/>
</dbReference>
<gene>
    <name evidence="1" type="ORF">G5C51_32380</name>
</gene>
<dbReference type="InterPro" id="IPR022183">
    <property type="entry name" value="DUF3710"/>
</dbReference>
<evidence type="ECO:0000313" key="1">
    <source>
        <dbReference type="EMBL" id="NGN68579.1"/>
    </source>
</evidence>
<proteinExistence type="predicted"/>
<comment type="caution">
    <text evidence="1">The sequence shown here is derived from an EMBL/GenBank/DDBJ whole genome shotgun (WGS) entry which is preliminary data.</text>
</comment>
<dbReference type="RefSeq" id="WP_165242656.1">
    <property type="nucleotide sequence ID" value="NZ_JAAKZV010000214.1"/>
</dbReference>
<dbReference type="Pfam" id="PF12502">
    <property type="entry name" value="DUF3710"/>
    <property type="match status" value="1"/>
</dbReference>
<accession>A0A6G4U8M0</accession>
<keyword evidence="2" id="KW-1185">Reference proteome</keyword>
<name>A0A6G4U8M0_9ACTN</name>
<organism evidence="1 2">
    <name type="scientific">Streptomyces coryli</name>
    <dbReference type="NCBI Taxonomy" id="1128680"/>
    <lineage>
        <taxon>Bacteria</taxon>
        <taxon>Bacillati</taxon>
        <taxon>Actinomycetota</taxon>
        <taxon>Actinomycetes</taxon>
        <taxon>Kitasatosporales</taxon>
        <taxon>Streptomycetaceae</taxon>
        <taxon>Streptomyces</taxon>
    </lineage>
</organism>
<reference evidence="1 2" key="1">
    <citation type="submission" date="2020-02" db="EMBL/GenBank/DDBJ databases">
        <title>Whole-genome analyses of novel actinobacteria.</title>
        <authorList>
            <person name="Sahin N."/>
        </authorList>
    </citation>
    <scope>NUCLEOTIDE SEQUENCE [LARGE SCALE GENOMIC DNA]</scope>
    <source>
        <strain evidence="1 2">A7024</strain>
    </source>
</reference>
<protein>
    <submittedName>
        <fullName evidence="1">DUF3710 domain-containing protein</fullName>
    </submittedName>
</protein>